<dbReference type="OrthoDB" id="10249612at2759"/>
<dbReference type="PROSITE" id="PS51462">
    <property type="entry name" value="NUDIX"/>
    <property type="match status" value="1"/>
</dbReference>
<dbReference type="InterPro" id="IPR015375">
    <property type="entry name" value="NADH_PPase-like_N"/>
</dbReference>
<protein>
    <recommendedName>
        <fullName evidence="4">NAD(+) diphosphatase</fullName>
        <ecNumber evidence="4">3.6.1.22</ecNumber>
    </recommendedName>
</protein>
<dbReference type="EC" id="3.6.1.22" evidence="4"/>
<evidence type="ECO:0000256" key="2">
    <source>
        <dbReference type="ARBA" id="ARBA00001947"/>
    </source>
</evidence>
<dbReference type="PANTHER" id="PTHR42904:SF6">
    <property type="entry name" value="NAD-CAPPED RNA HYDROLASE NUDT12"/>
    <property type="match status" value="1"/>
</dbReference>
<dbReference type="EMBL" id="JAGMVJ010000016">
    <property type="protein sequence ID" value="KAH7079703.1"/>
    <property type="molecule type" value="Genomic_DNA"/>
</dbReference>
<organism evidence="11 12">
    <name type="scientific">Paraphoma chrysanthemicola</name>
    <dbReference type="NCBI Taxonomy" id="798071"/>
    <lineage>
        <taxon>Eukaryota</taxon>
        <taxon>Fungi</taxon>
        <taxon>Dikarya</taxon>
        <taxon>Ascomycota</taxon>
        <taxon>Pezizomycotina</taxon>
        <taxon>Dothideomycetes</taxon>
        <taxon>Pleosporomycetidae</taxon>
        <taxon>Pleosporales</taxon>
        <taxon>Pleosporineae</taxon>
        <taxon>Phaeosphaeriaceae</taxon>
        <taxon>Paraphoma</taxon>
    </lineage>
</organism>
<gene>
    <name evidence="11" type="ORF">FB567DRAFT_127301</name>
</gene>
<comment type="similarity">
    <text evidence="3">Belongs to the Nudix hydrolase family. NudC subfamily.</text>
</comment>
<feature type="domain" description="Nudix hydrolase" evidence="10">
    <location>
        <begin position="247"/>
        <end position="375"/>
    </location>
</feature>
<dbReference type="Pfam" id="PF00293">
    <property type="entry name" value="NUDIX"/>
    <property type="match status" value="1"/>
</dbReference>
<dbReference type="GO" id="GO:0005777">
    <property type="term" value="C:peroxisome"/>
    <property type="evidence" value="ECO:0007669"/>
    <property type="project" value="TreeGrafter"/>
</dbReference>
<dbReference type="GO" id="GO:0046872">
    <property type="term" value="F:metal ion binding"/>
    <property type="evidence" value="ECO:0007669"/>
    <property type="project" value="UniProtKB-KW"/>
</dbReference>
<evidence type="ECO:0000256" key="8">
    <source>
        <dbReference type="ARBA" id="ARBA00023027"/>
    </source>
</evidence>
<comment type="cofactor">
    <cofactor evidence="2">
        <name>Zn(2+)</name>
        <dbReference type="ChEBI" id="CHEBI:29105"/>
    </cofactor>
</comment>
<dbReference type="FunFam" id="3.90.79.10:FF:000042">
    <property type="entry name" value="Probable NADH pyrophosphatase"/>
    <property type="match status" value="1"/>
</dbReference>
<dbReference type="InterPro" id="IPR000086">
    <property type="entry name" value="NUDIX_hydrolase_dom"/>
</dbReference>
<evidence type="ECO:0000256" key="5">
    <source>
        <dbReference type="ARBA" id="ARBA00022723"/>
    </source>
</evidence>
<dbReference type="InterPro" id="IPR049734">
    <property type="entry name" value="NudC-like_C"/>
</dbReference>
<keyword evidence="8" id="KW-0520">NAD</keyword>
<dbReference type="Pfam" id="PF09296">
    <property type="entry name" value="NUDIX-like"/>
    <property type="match status" value="1"/>
</dbReference>
<dbReference type="GO" id="GO:0019677">
    <property type="term" value="P:NAD+ catabolic process"/>
    <property type="evidence" value="ECO:0007669"/>
    <property type="project" value="TreeGrafter"/>
</dbReference>
<dbReference type="GO" id="GO:0035529">
    <property type="term" value="F:NADH pyrophosphatase activity"/>
    <property type="evidence" value="ECO:0007669"/>
    <property type="project" value="TreeGrafter"/>
</dbReference>
<dbReference type="InterPro" id="IPR020084">
    <property type="entry name" value="NUDIX_hydrolase_CS"/>
</dbReference>
<reference evidence="11" key="1">
    <citation type="journal article" date="2021" name="Nat. Commun.">
        <title>Genetic determinants of endophytism in the Arabidopsis root mycobiome.</title>
        <authorList>
            <person name="Mesny F."/>
            <person name="Miyauchi S."/>
            <person name="Thiergart T."/>
            <person name="Pickel B."/>
            <person name="Atanasova L."/>
            <person name="Karlsson M."/>
            <person name="Huettel B."/>
            <person name="Barry K.W."/>
            <person name="Haridas S."/>
            <person name="Chen C."/>
            <person name="Bauer D."/>
            <person name="Andreopoulos W."/>
            <person name="Pangilinan J."/>
            <person name="LaButti K."/>
            <person name="Riley R."/>
            <person name="Lipzen A."/>
            <person name="Clum A."/>
            <person name="Drula E."/>
            <person name="Henrissat B."/>
            <person name="Kohler A."/>
            <person name="Grigoriev I.V."/>
            <person name="Martin F.M."/>
            <person name="Hacquard S."/>
        </authorList>
    </citation>
    <scope>NUCLEOTIDE SEQUENCE</scope>
    <source>
        <strain evidence="11">MPI-SDFR-AT-0120</strain>
    </source>
</reference>
<evidence type="ECO:0000256" key="6">
    <source>
        <dbReference type="ARBA" id="ARBA00022801"/>
    </source>
</evidence>
<evidence type="ECO:0000313" key="11">
    <source>
        <dbReference type="EMBL" id="KAH7079703.1"/>
    </source>
</evidence>
<dbReference type="PANTHER" id="PTHR42904">
    <property type="entry name" value="NUDIX HYDROLASE, NUDC SUBFAMILY"/>
    <property type="match status" value="1"/>
</dbReference>
<dbReference type="GO" id="GO:0006742">
    <property type="term" value="P:NADP+ catabolic process"/>
    <property type="evidence" value="ECO:0007669"/>
    <property type="project" value="TreeGrafter"/>
</dbReference>
<dbReference type="InterPro" id="IPR050241">
    <property type="entry name" value="NAD-cap_RNA_hydrolase_NudC"/>
</dbReference>
<dbReference type="Gene3D" id="3.90.79.20">
    <property type="match status" value="1"/>
</dbReference>
<dbReference type="SUPFAM" id="SSF55811">
    <property type="entry name" value="Nudix"/>
    <property type="match status" value="1"/>
</dbReference>
<dbReference type="AlphaFoldDB" id="A0A8K0QZY5"/>
<evidence type="ECO:0000256" key="9">
    <source>
        <dbReference type="ARBA" id="ARBA00023679"/>
    </source>
</evidence>
<evidence type="ECO:0000256" key="3">
    <source>
        <dbReference type="ARBA" id="ARBA00009595"/>
    </source>
</evidence>
<keyword evidence="6 11" id="KW-0378">Hydrolase</keyword>
<comment type="catalytic activity">
    <reaction evidence="9">
        <text>a 5'-end NAD(+)-phospho-ribonucleoside in mRNA + H2O = a 5'-end phospho-adenosine-phospho-ribonucleoside in mRNA + beta-nicotinamide D-ribonucleotide + 2 H(+)</text>
        <dbReference type="Rhea" id="RHEA:60876"/>
        <dbReference type="Rhea" id="RHEA-COMP:15698"/>
        <dbReference type="Rhea" id="RHEA-COMP:15719"/>
        <dbReference type="ChEBI" id="CHEBI:14649"/>
        <dbReference type="ChEBI" id="CHEBI:15377"/>
        <dbReference type="ChEBI" id="CHEBI:15378"/>
        <dbReference type="ChEBI" id="CHEBI:144029"/>
        <dbReference type="ChEBI" id="CHEBI:144051"/>
    </reaction>
    <physiologicalReaction direction="left-to-right" evidence="9">
        <dbReference type="Rhea" id="RHEA:60877"/>
    </physiologicalReaction>
</comment>
<evidence type="ECO:0000313" key="12">
    <source>
        <dbReference type="Proteomes" id="UP000813461"/>
    </source>
</evidence>
<accession>A0A8K0QZY5</accession>
<dbReference type="GO" id="GO:0005829">
    <property type="term" value="C:cytosol"/>
    <property type="evidence" value="ECO:0007669"/>
    <property type="project" value="TreeGrafter"/>
</dbReference>
<evidence type="ECO:0000256" key="4">
    <source>
        <dbReference type="ARBA" id="ARBA00012381"/>
    </source>
</evidence>
<keyword evidence="12" id="KW-1185">Reference proteome</keyword>
<keyword evidence="5" id="KW-0479">Metal-binding</keyword>
<dbReference type="InterPro" id="IPR015797">
    <property type="entry name" value="NUDIX_hydrolase-like_dom_sf"/>
</dbReference>
<evidence type="ECO:0000259" key="10">
    <source>
        <dbReference type="PROSITE" id="PS51462"/>
    </source>
</evidence>
<dbReference type="Proteomes" id="UP000813461">
    <property type="component" value="Unassembled WGS sequence"/>
</dbReference>
<evidence type="ECO:0000256" key="1">
    <source>
        <dbReference type="ARBA" id="ARBA00001946"/>
    </source>
</evidence>
<name>A0A8K0QZY5_9PLEO</name>
<evidence type="ECO:0000256" key="7">
    <source>
        <dbReference type="ARBA" id="ARBA00022842"/>
    </source>
</evidence>
<sequence>MPLPQPDLPEPAHHTVDSMLSRKFGKEVANYFSGSPLNRVSFLRPDHAFLSQALNHPSTTFLLFNNLEPLIKSSSELAERTFADVKPVLGEDPFHRSEEDQIAQYNSSLYQPQIIFLGLDERKPGFVYKEHYKGQPWFAVDVTPKESVKDEAEKLIAGLKGEGLDFSKGRMNTNFPAAEAAIYAEARHLLDWNARNPFCASCGYKTLSINAGFKRTCPPKDIASAVTNAGERPPCATRTGISNLCFPRTDPTVIMAVVSADGQKILLGRQKRWPPNWYSTLAGFLEPAESVEEAVRREVWEESGIHLGRVVIHSTQPWPYPANLMIGAIGQAIPGGETVHLGHDAELEDAKWFTADELREALRVGTSGLGEGPGPGYKEGGLRLPPKTAIAHQLMSAVANGFATGSPMI</sequence>
<dbReference type="CDD" id="cd03429">
    <property type="entry name" value="NUDIX_NADH_pyrophosphatase_Nudt13"/>
    <property type="match status" value="1"/>
</dbReference>
<dbReference type="PROSITE" id="PS00893">
    <property type="entry name" value="NUDIX_BOX"/>
    <property type="match status" value="1"/>
</dbReference>
<comment type="cofactor">
    <cofactor evidence="1">
        <name>Mg(2+)</name>
        <dbReference type="ChEBI" id="CHEBI:18420"/>
    </cofactor>
</comment>
<proteinExistence type="inferred from homology"/>
<keyword evidence="7" id="KW-0460">Magnesium</keyword>
<comment type="caution">
    <text evidence="11">The sequence shown here is derived from an EMBL/GenBank/DDBJ whole genome shotgun (WGS) entry which is preliminary data.</text>
</comment>
<dbReference type="Gene3D" id="3.90.79.10">
    <property type="entry name" value="Nucleoside Triphosphate Pyrophosphohydrolase"/>
    <property type="match status" value="1"/>
</dbReference>